<sequence length="507" mass="56312">MADLLKVMTPVINKNQPVQPNMPTDAPGILNIQNTEKVIQTHNQTNLSQEHNNGLENSSAPAMLLSLLKDPAVAASYLKNISFLEEIFKLLPANNQSMTAEIEQLFGGMMMSEQEIAPEMMRQGETATMLRGELFDFLRQINEKAAPRSDLQAAIANFLRAANGLLCREDIQGAVYNNLLFLKKSLHSSKDLSAKLDSLLARLSGETDGAQSADGLKNGASSFQQALAGAKDLSSFKQAMQSGQDFQALKREILSFLTDVESSILYNSKMDKVLSILKYNLSRYSTGEDYFHESAFFLRQHLSGPQRRVFAGLVDGFLANLQEGRVHPELKQGMSRVMETLTKLLGIQVANEHLSAGDEAKVEQILHSLLSSPCNFTPLLHFIIPVDHLGSRAFAEIWVNPDSDEKDMPKGAGKGVHFLLVIDSEGVGRFEADVYVHDKDKVVDFQLFCPPGLENVFSQMSKPLAQLFTSMDYRAGFMRFDALERPRSLMEAFKSLPYKRMGLDVKV</sequence>
<evidence type="ECO:0000313" key="2">
    <source>
        <dbReference type="Proteomes" id="UP000823918"/>
    </source>
</evidence>
<reference evidence="1" key="1">
    <citation type="journal article" date="2021" name="PeerJ">
        <title>Extensive microbial diversity within the chicken gut microbiome revealed by metagenomics and culture.</title>
        <authorList>
            <person name="Gilroy R."/>
            <person name="Ravi A."/>
            <person name="Getino M."/>
            <person name="Pursley I."/>
            <person name="Horton D.L."/>
            <person name="Alikhan N.F."/>
            <person name="Baker D."/>
            <person name="Gharbi K."/>
            <person name="Hall N."/>
            <person name="Watson M."/>
            <person name="Adriaenssens E.M."/>
            <person name="Foster-Nyarko E."/>
            <person name="Jarju S."/>
            <person name="Secka A."/>
            <person name="Antonio M."/>
            <person name="Oren A."/>
            <person name="Chaudhuri R.R."/>
            <person name="La Ragione R."/>
            <person name="Hildebrand F."/>
            <person name="Pallen M.J."/>
        </authorList>
    </citation>
    <scope>NUCLEOTIDE SEQUENCE</scope>
    <source>
        <strain evidence="1">5933</strain>
    </source>
</reference>
<organism evidence="1 2">
    <name type="scientific">Candidatus Ruthenibacterium merdavium</name>
    <dbReference type="NCBI Taxonomy" id="2838752"/>
    <lineage>
        <taxon>Bacteria</taxon>
        <taxon>Bacillati</taxon>
        <taxon>Bacillota</taxon>
        <taxon>Clostridia</taxon>
        <taxon>Eubacteriales</taxon>
        <taxon>Oscillospiraceae</taxon>
        <taxon>Ruthenibacterium</taxon>
    </lineage>
</organism>
<protein>
    <submittedName>
        <fullName evidence="1">Uncharacterized protein</fullName>
    </submittedName>
</protein>
<evidence type="ECO:0000313" key="1">
    <source>
        <dbReference type="EMBL" id="HJC72680.1"/>
    </source>
</evidence>
<comment type="caution">
    <text evidence="1">The sequence shown here is derived from an EMBL/GenBank/DDBJ whole genome shotgun (WGS) entry which is preliminary data.</text>
</comment>
<gene>
    <name evidence="1" type="ORF">H9698_07795</name>
</gene>
<dbReference type="Proteomes" id="UP000823918">
    <property type="component" value="Unassembled WGS sequence"/>
</dbReference>
<dbReference type="EMBL" id="DWWA01000037">
    <property type="protein sequence ID" value="HJC72680.1"/>
    <property type="molecule type" value="Genomic_DNA"/>
</dbReference>
<reference evidence="1" key="2">
    <citation type="submission" date="2021-04" db="EMBL/GenBank/DDBJ databases">
        <authorList>
            <person name="Gilroy R."/>
        </authorList>
    </citation>
    <scope>NUCLEOTIDE SEQUENCE</scope>
    <source>
        <strain evidence="1">5933</strain>
    </source>
</reference>
<dbReference type="AlphaFoldDB" id="A0A9D2Q777"/>
<proteinExistence type="predicted"/>
<name>A0A9D2Q777_9FIRM</name>
<accession>A0A9D2Q777</accession>